<dbReference type="GO" id="GO:0071973">
    <property type="term" value="P:bacterial-type flagellum-dependent cell motility"/>
    <property type="evidence" value="ECO:0007669"/>
    <property type="project" value="TreeGrafter"/>
</dbReference>
<dbReference type="Pfam" id="PF07195">
    <property type="entry name" value="FliD_C"/>
    <property type="match status" value="1"/>
</dbReference>
<organism evidence="8 9">
    <name type="scientific">Calidifontibacillus erzurumensis</name>
    <dbReference type="NCBI Taxonomy" id="2741433"/>
    <lineage>
        <taxon>Bacteria</taxon>
        <taxon>Bacillati</taxon>
        <taxon>Bacillota</taxon>
        <taxon>Bacilli</taxon>
        <taxon>Bacillales</taxon>
        <taxon>Bacillaceae</taxon>
        <taxon>Calidifontibacillus/Schinkia group</taxon>
        <taxon>Calidifontibacillus</taxon>
    </lineage>
</organism>
<dbReference type="NCBIfam" id="NF005833">
    <property type="entry name" value="PRK07737.1"/>
    <property type="match status" value="1"/>
</dbReference>
<evidence type="ECO:0000256" key="2">
    <source>
        <dbReference type="ARBA" id="ARBA00011255"/>
    </source>
</evidence>
<evidence type="ECO:0000313" key="9">
    <source>
        <dbReference type="Proteomes" id="UP000625804"/>
    </source>
</evidence>
<keyword evidence="8" id="KW-0282">Flagellum</keyword>
<evidence type="ECO:0000256" key="5">
    <source>
        <dbReference type="RuleBase" id="RU362066"/>
    </source>
</evidence>
<comment type="subcellular location">
    <subcellularLocation>
        <location evidence="5">Secreted</location>
    </subcellularLocation>
    <subcellularLocation>
        <location evidence="5">Bacterial flagellum</location>
    </subcellularLocation>
</comment>
<proteinExistence type="inferred from homology"/>
<dbReference type="Pfam" id="PF07196">
    <property type="entry name" value="Flagellin_IN"/>
    <property type="match status" value="1"/>
</dbReference>
<dbReference type="GO" id="GO:0007155">
    <property type="term" value="P:cell adhesion"/>
    <property type="evidence" value="ECO:0007669"/>
    <property type="project" value="InterPro"/>
</dbReference>
<dbReference type="AlphaFoldDB" id="A0A8J8GDS2"/>
<reference evidence="8" key="1">
    <citation type="submission" date="2020-06" db="EMBL/GenBank/DDBJ databases">
        <title>A novel thermopfilic bacterium from Erzurum, Turkey.</title>
        <authorList>
            <person name="Adiguzel A."/>
            <person name="Ay H."/>
            <person name="Baltaci M.O."/>
        </authorList>
    </citation>
    <scope>NUCLEOTIDE SEQUENCE</scope>
    <source>
        <strain evidence="8">P2</strain>
    </source>
</reference>
<protein>
    <recommendedName>
        <fullName evidence="5">Flagellar hook-associated protein 2</fullName>
        <shortName evidence="5">HAP2</shortName>
    </recommendedName>
    <alternativeName>
        <fullName evidence="5">Flagellar cap protein</fullName>
    </alternativeName>
</protein>
<dbReference type="Pfam" id="PF02465">
    <property type="entry name" value="FliD_N"/>
    <property type="match status" value="1"/>
</dbReference>
<comment type="similarity">
    <text evidence="1 5">Belongs to the FliD family.</text>
</comment>
<feature type="domain" description="Flagellar hook-associated protein 2 N-terminal" evidence="6">
    <location>
        <begin position="11"/>
        <end position="108"/>
    </location>
</feature>
<dbReference type="GO" id="GO:0005576">
    <property type="term" value="C:extracellular region"/>
    <property type="evidence" value="ECO:0007669"/>
    <property type="project" value="UniProtKB-SubCell"/>
</dbReference>
<dbReference type="Proteomes" id="UP000625804">
    <property type="component" value="Unassembled WGS sequence"/>
</dbReference>
<keyword evidence="5" id="KW-0964">Secreted</keyword>
<evidence type="ECO:0000313" key="8">
    <source>
        <dbReference type="EMBL" id="NSL51797.1"/>
    </source>
</evidence>
<evidence type="ECO:0000256" key="3">
    <source>
        <dbReference type="ARBA" id="ARBA00023054"/>
    </source>
</evidence>
<dbReference type="EMBL" id="JABTTE010000009">
    <property type="protein sequence ID" value="NSL51797.1"/>
    <property type="molecule type" value="Genomic_DNA"/>
</dbReference>
<dbReference type="GO" id="GO:0009421">
    <property type="term" value="C:bacterial-type flagellum filament cap"/>
    <property type="evidence" value="ECO:0007669"/>
    <property type="project" value="InterPro"/>
</dbReference>
<comment type="function">
    <text evidence="5">Required for morphogenesis and for the elongation of the flagellar filament by facilitating polymerization of the flagellin monomers at the tip of growing filament. Forms a capping structure, which prevents flagellin subunits (transported through the central channel of the flagellum) from leaking out without polymerization at the distal end.</text>
</comment>
<dbReference type="InterPro" id="IPR010809">
    <property type="entry name" value="FliD_C"/>
</dbReference>
<dbReference type="InterPro" id="IPR003481">
    <property type="entry name" value="FliD_N"/>
</dbReference>
<dbReference type="RefSeq" id="WP_173731001.1">
    <property type="nucleotide sequence ID" value="NZ_JABTTE010000009.1"/>
</dbReference>
<accession>A0A8J8GDS2</accession>
<evidence type="ECO:0000259" key="7">
    <source>
        <dbReference type="Pfam" id="PF07195"/>
    </source>
</evidence>
<evidence type="ECO:0000256" key="4">
    <source>
        <dbReference type="ARBA" id="ARBA00023143"/>
    </source>
</evidence>
<dbReference type="PANTHER" id="PTHR30288">
    <property type="entry name" value="FLAGELLAR CAP/ASSEMBLY PROTEIN FLID"/>
    <property type="match status" value="1"/>
</dbReference>
<gene>
    <name evidence="8" type="ORF">HR057_08455</name>
</gene>
<keyword evidence="4 5" id="KW-0975">Bacterial flagellum</keyword>
<dbReference type="InterPro" id="IPR010810">
    <property type="entry name" value="Flagellin_hook_IN_motif"/>
</dbReference>
<comment type="caution">
    <text evidence="8">The sequence shown here is derived from an EMBL/GenBank/DDBJ whole genome shotgun (WGS) entry which is preliminary data.</text>
</comment>
<evidence type="ECO:0000256" key="1">
    <source>
        <dbReference type="ARBA" id="ARBA00009764"/>
    </source>
</evidence>
<keyword evidence="8" id="KW-0966">Cell projection</keyword>
<dbReference type="GO" id="GO:0009424">
    <property type="term" value="C:bacterial-type flagellum hook"/>
    <property type="evidence" value="ECO:0007669"/>
    <property type="project" value="UniProtKB-UniRule"/>
</dbReference>
<sequence length="503" mass="57328">MSTMRIGGLASGMDIDSIVKDLMKVERMPLEKLKQKKQILEWQRDDYREMNKLLKELDDLIFDGIFRQSTYLKKTVSVSDETKLTAKAVNVPANLSLQLEVEKLATAASWSSSDPNYSINKDFAINEAKELTFSVLDPGADKEREVKISFSEGDTLDDVITKFNKSSLGVTAFKIDTGSGNVKLVFTNNKTGSGAVIKAKNDDTMTFMNEILGFRFETEQNEYTLIPDQNEEELDAKIKINGYEITQKSNEFTFNGINITLKNVTTSPVTISTSTDVDAILDTIVQFVDKYNKVIEIINGKITQDRYRSYHPLSDEEKEAMTEKQIEMWEEKAKSGLLRNDSILFSGLNQMRVDLYSKVLGASLSQLAEIGIKTSSNYLERGKLIIDEGKLREKIAEDPDAIYKLFNQDGDSYESKGIARRMRETISNTIKKIEEKAGNALRTNQQFVIGRDLLDIEKSIDRFEDRLLKIEDRYWRQFTAMEKAIQKANSQTMYLMQQFNFGY</sequence>
<keyword evidence="8" id="KW-0969">Cilium</keyword>
<keyword evidence="9" id="KW-1185">Reference proteome</keyword>
<comment type="subunit">
    <text evidence="2 5">Homopentamer.</text>
</comment>
<dbReference type="PANTHER" id="PTHR30288:SF0">
    <property type="entry name" value="FLAGELLAR HOOK-ASSOCIATED PROTEIN 2"/>
    <property type="match status" value="1"/>
</dbReference>
<keyword evidence="3" id="KW-0175">Coiled coil</keyword>
<dbReference type="InterPro" id="IPR040026">
    <property type="entry name" value="FliD"/>
</dbReference>
<name>A0A8J8GDS2_9BACI</name>
<evidence type="ECO:0000259" key="6">
    <source>
        <dbReference type="Pfam" id="PF02465"/>
    </source>
</evidence>
<feature type="domain" description="Flagellar hook-associated protein 2 C-terminal" evidence="7">
    <location>
        <begin position="235"/>
        <end position="490"/>
    </location>
</feature>